<keyword evidence="12" id="KW-1185">Reference proteome</keyword>
<dbReference type="RefSeq" id="WP_145199263.1">
    <property type="nucleotide sequence ID" value="NZ_CP036434.1"/>
</dbReference>
<gene>
    <name evidence="11" type="primary">glnG_3</name>
    <name evidence="11" type="ORF">Poly30_33060</name>
</gene>
<evidence type="ECO:0000256" key="1">
    <source>
        <dbReference type="ARBA" id="ARBA00022553"/>
    </source>
</evidence>
<feature type="domain" description="Sigma-54 factor interaction" evidence="9">
    <location>
        <begin position="160"/>
        <end position="389"/>
    </location>
</feature>
<evidence type="ECO:0000256" key="7">
    <source>
        <dbReference type="PROSITE-ProRule" id="PRU00169"/>
    </source>
</evidence>
<dbReference type="Gene3D" id="3.40.50.2300">
    <property type="match status" value="1"/>
</dbReference>
<evidence type="ECO:0000256" key="8">
    <source>
        <dbReference type="SAM" id="MobiDB-lite"/>
    </source>
</evidence>
<evidence type="ECO:0000259" key="10">
    <source>
        <dbReference type="PROSITE" id="PS50110"/>
    </source>
</evidence>
<keyword evidence="3" id="KW-0067">ATP-binding</keyword>
<dbReference type="AlphaFoldDB" id="A0A518EUK0"/>
<dbReference type="CDD" id="cd00009">
    <property type="entry name" value="AAA"/>
    <property type="match status" value="1"/>
</dbReference>
<dbReference type="Gene3D" id="1.10.8.60">
    <property type="match status" value="1"/>
</dbReference>
<dbReference type="PROSITE" id="PS00688">
    <property type="entry name" value="SIGMA54_INTERACT_3"/>
    <property type="match status" value="1"/>
</dbReference>
<organism evidence="11 12">
    <name type="scientific">Saltatorellus ferox</name>
    <dbReference type="NCBI Taxonomy" id="2528018"/>
    <lineage>
        <taxon>Bacteria</taxon>
        <taxon>Pseudomonadati</taxon>
        <taxon>Planctomycetota</taxon>
        <taxon>Planctomycetia</taxon>
        <taxon>Planctomycetia incertae sedis</taxon>
        <taxon>Saltatorellus</taxon>
    </lineage>
</organism>
<dbReference type="GO" id="GO:0006355">
    <property type="term" value="P:regulation of DNA-templated transcription"/>
    <property type="evidence" value="ECO:0007669"/>
    <property type="project" value="InterPro"/>
</dbReference>
<dbReference type="PANTHER" id="PTHR32071">
    <property type="entry name" value="TRANSCRIPTIONAL REGULATORY PROTEIN"/>
    <property type="match status" value="1"/>
</dbReference>
<dbReference type="InterPro" id="IPR002197">
    <property type="entry name" value="HTH_Fis"/>
</dbReference>
<dbReference type="Gene3D" id="3.40.50.300">
    <property type="entry name" value="P-loop containing nucleotide triphosphate hydrolases"/>
    <property type="match status" value="1"/>
</dbReference>
<feature type="region of interest" description="Disordered" evidence="8">
    <location>
        <begin position="413"/>
        <end position="435"/>
    </location>
</feature>
<dbReference type="FunFam" id="3.40.50.300:FF:000006">
    <property type="entry name" value="DNA-binding transcriptional regulator NtrC"/>
    <property type="match status" value="1"/>
</dbReference>
<dbReference type="EMBL" id="CP036434">
    <property type="protein sequence ID" value="QDV07773.1"/>
    <property type="molecule type" value="Genomic_DNA"/>
</dbReference>
<dbReference type="PROSITE" id="PS50110">
    <property type="entry name" value="RESPONSE_REGULATORY"/>
    <property type="match status" value="1"/>
</dbReference>
<keyword evidence="5" id="KW-0805">Transcription regulation</keyword>
<dbReference type="GO" id="GO:0043565">
    <property type="term" value="F:sequence-specific DNA binding"/>
    <property type="evidence" value="ECO:0007669"/>
    <property type="project" value="InterPro"/>
</dbReference>
<dbReference type="SUPFAM" id="SSF52540">
    <property type="entry name" value="P-loop containing nucleoside triphosphate hydrolases"/>
    <property type="match status" value="1"/>
</dbReference>
<feature type="modified residue" description="4-aspartylphosphate" evidence="7">
    <location>
        <position position="62"/>
    </location>
</feature>
<dbReference type="Proteomes" id="UP000320390">
    <property type="component" value="Chromosome"/>
</dbReference>
<dbReference type="Pfam" id="PF25601">
    <property type="entry name" value="AAA_lid_14"/>
    <property type="match status" value="1"/>
</dbReference>
<dbReference type="GO" id="GO:0005524">
    <property type="term" value="F:ATP binding"/>
    <property type="evidence" value="ECO:0007669"/>
    <property type="project" value="UniProtKB-KW"/>
</dbReference>
<evidence type="ECO:0000256" key="3">
    <source>
        <dbReference type="ARBA" id="ARBA00022840"/>
    </source>
</evidence>
<dbReference type="OrthoDB" id="9803970at2"/>
<evidence type="ECO:0000256" key="2">
    <source>
        <dbReference type="ARBA" id="ARBA00022741"/>
    </source>
</evidence>
<evidence type="ECO:0000313" key="11">
    <source>
        <dbReference type="EMBL" id="QDV07773.1"/>
    </source>
</evidence>
<feature type="domain" description="Response regulatory" evidence="10">
    <location>
        <begin position="11"/>
        <end position="131"/>
    </location>
</feature>
<dbReference type="SUPFAM" id="SSF52172">
    <property type="entry name" value="CheY-like"/>
    <property type="match status" value="1"/>
</dbReference>
<dbReference type="PANTHER" id="PTHR32071:SF57">
    <property type="entry name" value="C4-DICARBOXYLATE TRANSPORT TRANSCRIPTIONAL REGULATORY PROTEIN DCTD"/>
    <property type="match status" value="1"/>
</dbReference>
<evidence type="ECO:0000256" key="4">
    <source>
        <dbReference type="ARBA" id="ARBA00023012"/>
    </source>
</evidence>
<sequence length="494" mass="53730">MRSEEKTGRRTILVVDDDGDIRQALEGTLQYEGFNVWTARNGEEALARLRQEKTPPAAILTDLKMPKVDGLELLDSIIEEAGSAEAAPPVIMISGHGDVPVAVDAMQRGAVNFLEKPLDEHRVLVTIHKALRERALMEENAGLQTENRGLKERLRSGFELIGESDAMKKLRDSILRVADSESSVLITGENGVGKELVARNVHLSGPRAGGPFITVNCAAIPAELVESELFGHLKGSFTGAHEDRVGHFEAADGGNLFLDEVGDMPLAAQAKVLRALETHEVMRVGDSQTRSVNIRVIAATNADLARSVEDKSFRLDLFYRLNVVPLHVPPLRERTGDIPMIARHLLERQAARIGRSPDVLSDDAAETLQSFGWPGNVRQLRNVLEAASIFAEDSKITSAEIARVMESGPGMTRSVGGGGGALGGGASSGGASAPTSRFEAPFDAATFEDFKNEAEALFFRTRLDRNNGNVKRTAEELGMQRSHLYKKLDRYDLK</sequence>
<dbReference type="Pfam" id="PF02954">
    <property type="entry name" value="HTH_8"/>
    <property type="match status" value="1"/>
</dbReference>
<evidence type="ECO:0000256" key="6">
    <source>
        <dbReference type="ARBA" id="ARBA00023163"/>
    </source>
</evidence>
<dbReference type="FunFam" id="3.40.50.2300:FF:000018">
    <property type="entry name" value="DNA-binding transcriptional regulator NtrC"/>
    <property type="match status" value="1"/>
</dbReference>
<evidence type="ECO:0000256" key="5">
    <source>
        <dbReference type="ARBA" id="ARBA00023015"/>
    </source>
</evidence>
<evidence type="ECO:0000313" key="12">
    <source>
        <dbReference type="Proteomes" id="UP000320390"/>
    </source>
</evidence>
<dbReference type="Pfam" id="PF00072">
    <property type="entry name" value="Response_reg"/>
    <property type="match status" value="1"/>
</dbReference>
<keyword evidence="2" id="KW-0547">Nucleotide-binding</keyword>
<dbReference type="InterPro" id="IPR058031">
    <property type="entry name" value="AAA_lid_NorR"/>
</dbReference>
<dbReference type="SMART" id="SM00448">
    <property type="entry name" value="REC"/>
    <property type="match status" value="1"/>
</dbReference>
<evidence type="ECO:0000259" key="9">
    <source>
        <dbReference type="PROSITE" id="PS50045"/>
    </source>
</evidence>
<dbReference type="GO" id="GO:0000160">
    <property type="term" value="P:phosphorelay signal transduction system"/>
    <property type="evidence" value="ECO:0007669"/>
    <property type="project" value="UniProtKB-KW"/>
</dbReference>
<dbReference type="InterPro" id="IPR002078">
    <property type="entry name" value="Sigma_54_int"/>
</dbReference>
<keyword evidence="1 7" id="KW-0597">Phosphoprotein</keyword>
<dbReference type="InterPro" id="IPR011006">
    <property type="entry name" value="CheY-like_superfamily"/>
</dbReference>
<keyword evidence="4" id="KW-0902">Two-component regulatory system</keyword>
<dbReference type="Pfam" id="PF00158">
    <property type="entry name" value="Sigma54_activat"/>
    <property type="match status" value="1"/>
</dbReference>
<dbReference type="PROSITE" id="PS50045">
    <property type="entry name" value="SIGMA54_INTERACT_4"/>
    <property type="match status" value="1"/>
</dbReference>
<reference evidence="11 12" key="1">
    <citation type="submission" date="2019-02" db="EMBL/GenBank/DDBJ databases">
        <title>Deep-cultivation of Planctomycetes and their phenomic and genomic characterization uncovers novel biology.</title>
        <authorList>
            <person name="Wiegand S."/>
            <person name="Jogler M."/>
            <person name="Boedeker C."/>
            <person name="Pinto D."/>
            <person name="Vollmers J."/>
            <person name="Rivas-Marin E."/>
            <person name="Kohn T."/>
            <person name="Peeters S.H."/>
            <person name="Heuer A."/>
            <person name="Rast P."/>
            <person name="Oberbeckmann S."/>
            <person name="Bunk B."/>
            <person name="Jeske O."/>
            <person name="Meyerdierks A."/>
            <person name="Storesund J.E."/>
            <person name="Kallscheuer N."/>
            <person name="Luecker S."/>
            <person name="Lage O.M."/>
            <person name="Pohl T."/>
            <person name="Merkel B.J."/>
            <person name="Hornburger P."/>
            <person name="Mueller R.-W."/>
            <person name="Bruemmer F."/>
            <person name="Labrenz M."/>
            <person name="Spormann A.M."/>
            <person name="Op den Camp H."/>
            <person name="Overmann J."/>
            <person name="Amann R."/>
            <person name="Jetten M.S.M."/>
            <person name="Mascher T."/>
            <person name="Medema M.H."/>
            <person name="Devos D.P."/>
            <person name="Kaster A.-K."/>
            <person name="Ovreas L."/>
            <person name="Rohde M."/>
            <person name="Galperin M.Y."/>
            <person name="Jogler C."/>
        </authorList>
    </citation>
    <scope>NUCLEOTIDE SEQUENCE [LARGE SCALE GENOMIC DNA]</scope>
    <source>
        <strain evidence="11 12">Poly30</strain>
    </source>
</reference>
<name>A0A518EUK0_9BACT</name>
<feature type="compositionally biased region" description="Gly residues" evidence="8">
    <location>
        <begin position="415"/>
        <end position="428"/>
    </location>
</feature>
<dbReference type="SUPFAM" id="SSF46689">
    <property type="entry name" value="Homeodomain-like"/>
    <property type="match status" value="1"/>
</dbReference>
<dbReference type="Gene3D" id="1.10.10.60">
    <property type="entry name" value="Homeodomain-like"/>
    <property type="match status" value="1"/>
</dbReference>
<accession>A0A518EUK0</accession>
<dbReference type="InterPro" id="IPR025944">
    <property type="entry name" value="Sigma_54_int_dom_CS"/>
</dbReference>
<dbReference type="InterPro" id="IPR027417">
    <property type="entry name" value="P-loop_NTPase"/>
</dbReference>
<keyword evidence="6" id="KW-0804">Transcription</keyword>
<dbReference type="InterPro" id="IPR009057">
    <property type="entry name" value="Homeodomain-like_sf"/>
</dbReference>
<proteinExistence type="predicted"/>
<dbReference type="InterPro" id="IPR001789">
    <property type="entry name" value="Sig_transdc_resp-reg_receiver"/>
</dbReference>
<dbReference type="InterPro" id="IPR003593">
    <property type="entry name" value="AAA+_ATPase"/>
</dbReference>
<dbReference type="SMART" id="SM00382">
    <property type="entry name" value="AAA"/>
    <property type="match status" value="1"/>
</dbReference>
<protein>
    <submittedName>
        <fullName evidence="11">Nitrogen regulation protein NR(I)</fullName>
    </submittedName>
</protein>